<evidence type="ECO:0000313" key="2">
    <source>
        <dbReference type="Proteomes" id="UP000276133"/>
    </source>
</evidence>
<evidence type="ECO:0000313" key="1">
    <source>
        <dbReference type="EMBL" id="RMZ93685.1"/>
    </source>
</evidence>
<protein>
    <submittedName>
        <fullName evidence="1">Uncharacterized protein</fullName>
    </submittedName>
</protein>
<organism evidence="1 2">
    <name type="scientific">Brachionus plicatilis</name>
    <name type="common">Marine rotifer</name>
    <name type="synonym">Brachionus muelleri</name>
    <dbReference type="NCBI Taxonomy" id="10195"/>
    <lineage>
        <taxon>Eukaryota</taxon>
        <taxon>Metazoa</taxon>
        <taxon>Spiralia</taxon>
        <taxon>Gnathifera</taxon>
        <taxon>Rotifera</taxon>
        <taxon>Eurotatoria</taxon>
        <taxon>Monogononta</taxon>
        <taxon>Pseudotrocha</taxon>
        <taxon>Ploima</taxon>
        <taxon>Brachionidae</taxon>
        <taxon>Brachionus</taxon>
    </lineage>
</organism>
<gene>
    <name evidence="1" type="ORF">BpHYR1_029963</name>
</gene>
<dbReference type="AlphaFoldDB" id="A0A3M7P3P7"/>
<keyword evidence="2" id="KW-1185">Reference proteome</keyword>
<reference evidence="1 2" key="1">
    <citation type="journal article" date="2018" name="Sci. Rep.">
        <title>Genomic signatures of local adaptation to the degree of environmental predictability in rotifers.</title>
        <authorList>
            <person name="Franch-Gras L."/>
            <person name="Hahn C."/>
            <person name="Garcia-Roger E.M."/>
            <person name="Carmona M.J."/>
            <person name="Serra M."/>
            <person name="Gomez A."/>
        </authorList>
    </citation>
    <scope>NUCLEOTIDE SEQUENCE [LARGE SCALE GENOMIC DNA]</scope>
    <source>
        <strain evidence="1">HYR1</strain>
    </source>
</reference>
<dbReference type="Proteomes" id="UP000276133">
    <property type="component" value="Unassembled WGS sequence"/>
</dbReference>
<comment type="caution">
    <text evidence="1">The sequence shown here is derived from an EMBL/GenBank/DDBJ whole genome shotgun (WGS) entry which is preliminary data.</text>
</comment>
<proteinExistence type="predicted"/>
<accession>A0A3M7P3P7</accession>
<name>A0A3M7P3P7_BRAPC</name>
<dbReference type="EMBL" id="REGN01013628">
    <property type="protein sequence ID" value="RMZ93685.1"/>
    <property type="molecule type" value="Genomic_DNA"/>
</dbReference>
<sequence length="108" mass="12942">MEFSLDTMVSLIKLIHFFKSGDKNHKFKVSLFIEKNLKQYIHKKITQGPWHIPEHIQTLLKYYLAKCAKALKFRSTFLSITLEIFFKLIKIIDHETIFLLLKIIYTIR</sequence>